<dbReference type="EMBL" id="CP011043">
    <property type="protein sequence ID" value="AJW78210.1"/>
    <property type="molecule type" value="Genomic_DNA"/>
</dbReference>
<evidence type="ECO:0000313" key="2">
    <source>
        <dbReference type="EMBL" id="AJW78210.1"/>
    </source>
</evidence>
<dbReference type="Proteomes" id="UP000266634">
    <property type="component" value="Unassembled WGS sequence"/>
</dbReference>
<keyword evidence="1" id="KW-0472">Membrane</keyword>
<dbReference type="AlphaFoldDB" id="A0A0D5CG02"/>
<dbReference type="Proteomes" id="UP000032604">
    <property type="component" value="Chromosome"/>
</dbReference>
<name>A0A0D5CG02_9MICO</name>
<evidence type="ECO:0000256" key="1">
    <source>
        <dbReference type="SAM" id="Phobius"/>
    </source>
</evidence>
<evidence type="ECO:0000313" key="5">
    <source>
        <dbReference type="Proteomes" id="UP000266634"/>
    </source>
</evidence>
<dbReference type="EMBL" id="QWEA01000302">
    <property type="protein sequence ID" value="RIJ34543.1"/>
    <property type="molecule type" value="Genomic_DNA"/>
</dbReference>
<dbReference type="RefSeq" id="WP_045526718.1">
    <property type="nucleotide sequence ID" value="NZ_CP011043.1"/>
</dbReference>
<reference evidence="2 4" key="1">
    <citation type="journal article" date="2015" name="Genome Announc.">
        <title>Complete Genome Sequence of Clavibacter michiganensis subsp. insidiosus R1-1 Using PacBio Single-Molecule Real-Time Technology.</title>
        <authorList>
            <person name="Lu Y."/>
            <person name="Samac D.A."/>
            <person name="Glazebrook J."/>
            <person name="Ishimaru C.A."/>
        </authorList>
    </citation>
    <scope>NUCLEOTIDE SEQUENCE [LARGE SCALE GENOMIC DNA]</scope>
    <source>
        <strain evidence="2 4">R1-1</strain>
    </source>
</reference>
<reference evidence="3 5" key="2">
    <citation type="submission" date="2018-08" db="EMBL/GenBank/DDBJ databases">
        <title>Genome Sequence of Clavibacter michiganensis Subspecies type strains, and the Atypical Peach-Colored Strains Isolated from Tomato.</title>
        <authorList>
            <person name="Osdaghi E."/>
            <person name="Portier P."/>
            <person name="Briand M."/>
            <person name="Jacques M.-A."/>
        </authorList>
    </citation>
    <scope>NUCLEOTIDE SEQUENCE [LARGE SCALE GENOMIC DNA]</scope>
    <source>
        <strain evidence="3 5">CFBP 6488</strain>
    </source>
</reference>
<keyword evidence="1" id="KW-0812">Transmembrane</keyword>
<feature type="transmembrane region" description="Helical" evidence="1">
    <location>
        <begin position="50"/>
        <end position="68"/>
    </location>
</feature>
<protein>
    <submittedName>
        <fullName evidence="2">Membrane protein</fullName>
    </submittedName>
</protein>
<keyword evidence="1" id="KW-1133">Transmembrane helix</keyword>
<sequence length="123" mass="13039">MSELELITMWSRARKQMITSQLGPIFLLTSTVVLLRTGLADADLGTRLAAALILLATGVLGSAVQFSVNSQAIAIARDLRDQGATSHAGRAVVASEGITNLIRYAIPALFVVIYVVILVALFS</sequence>
<dbReference type="KEGG" id="cmh:VO01_02905"/>
<organism evidence="2 4">
    <name type="scientific">Clavibacter michiganensis subsp. insidiosus</name>
    <dbReference type="NCBI Taxonomy" id="33014"/>
    <lineage>
        <taxon>Bacteria</taxon>
        <taxon>Bacillati</taxon>
        <taxon>Actinomycetota</taxon>
        <taxon>Actinomycetes</taxon>
        <taxon>Micrococcales</taxon>
        <taxon>Microbacteriaceae</taxon>
        <taxon>Clavibacter</taxon>
    </lineage>
</organism>
<dbReference type="OrthoDB" id="5193693at2"/>
<accession>A0A0D5CG02</accession>
<proteinExistence type="predicted"/>
<dbReference type="HOGENOM" id="CLU_2024948_0_0_11"/>
<gene>
    <name evidence="3" type="ORF">DZF93_08755</name>
    <name evidence="2" type="ORF">VO01_02905</name>
</gene>
<feature type="transmembrane region" description="Helical" evidence="1">
    <location>
        <begin position="104"/>
        <end position="122"/>
    </location>
</feature>
<evidence type="ECO:0000313" key="4">
    <source>
        <dbReference type="Proteomes" id="UP000032604"/>
    </source>
</evidence>
<evidence type="ECO:0000313" key="3">
    <source>
        <dbReference type="EMBL" id="RIJ34543.1"/>
    </source>
</evidence>
<dbReference type="PATRIC" id="fig|33014.5.peg.612"/>